<feature type="compositionally biased region" description="Polar residues" evidence="1">
    <location>
        <begin position="85"/>
        <end position="94"/>
    </location>
</feature>
<accession>A0A2V1D6H2</accession>
<dbReference type="Proteomes" id="UP000244855">
    <property type="component" value="Unassembled WGS sequence"/>
</dbReference>
<reference evidence="2 3" key="1">
    <citation type="journal article" date="2018" name="Sci. Rep.">
        <title>Comparative genomics provides insights into the lifestyle and reveals functional heterogeneity of dark septate endophytic fungi.</title>
        <authorList>
            <person name="Knapp D.G."/>
            <person name="Nemeth J.B."/>
            <person name="Barry K."/>
            <person name="Hainaut M."/>
            <person name="Henrissat B."/>
            <person name="Johnson J."/>
            <person name="Kuo A."/>
            <person name="Lim J.H.P."/>
            <person name="Lipzen A."/>
            <person name="Nolan M."/>
            <person name="Ohm R.A."/>
            <person name="Tamas L."/>
            <person name="Grigoriev I.V."/>
            <person name="Spatafora J.W."/>
            <person name="Nagy L.G."/>
            <person name="Kovacs G.M."/>
        </authorList>
    </citation>
    <scope>NUCLEOTIDE SEQUENCE [LARGE SCALE GENOMIC DNA]</scope>
    <source>
        <strain evidence="2 3">DSE2036</strain>
    </source>
</reference>
<proteinExistence type="predicted"/>
<dbReference type="AlphaFoldDB" id="A0A2V1D6H2"/>
<dbReference type="OrthoDB" id="3506906at2759"/>
<organism evidence="2 3">
    <name type="scientific">Periconia macrospinosa</name>
    <dbReference type="NCBI Taxonomy" id="97972"/>
    <lineage>
        <taxon>Eukaryota</taxon>
        <taxon>Fungi</taxon>
        <taxon>Dikarya</taxon>
        <taxon>Ascomycota</taxon>
        <taxon>Pezizomycotina</taxon>
        <taxon>Dothideomycetes</taxon>
        <taxon>Pleosporomycetidae</taxon>
        <taxon>Pleosporales</taxon>
        <taxon>Massarineae</taxon>
        <taxon>Periconiaceae</taxon>
        <taxon>Periconia</taxon>
    </lineage>
</organism>
<sequence length="230" mass="24926">MSSMIRSDFSTSAASSGSRIGSAESVFGRLTDAKQVTQLSALIGNRARDSSMQINGHIGDKVNNLNFKYLILSCNCEAAKALKNTRSAPPSSATVPVELRDSGPGRRVSHLNSVSATEIPSLGKEKKNVKLFSKATGKPVTFCVITTRRIGDNFISRGLVSRLGFRPHYDRAAVSTIKWGSKRLSSTGYFVDLSLIMPDGAKSSARRFYVVNDPPFDMLIGTNAIEFSRN</sequence>
<evidence type="ECO:0000256" key="1">
    <source>
        <dbReference type="SAM" id="MobiDB-lite"/>
    </source>
</evidence>
<protein>
    <submittedName>
        <fullName evidence="2">Uncharacterized protein</fullName>
    </submittedName>
</protein>
<dbReference type="EMBL" id="KZ805575">
    <property type="protein sequence ID" value="PVH93652.1"/>
    <property type="molecule type" value="Genomic_DNA"/>
</dbReference>
<keyword evidence="3" id="KW-1185">Reference proteome</keyword>
<feature type="region of interest" description="Disordered" evidence="1">
    <location>
        <begin position="85"/>
        <end position="107"/>
    </location>
</feature>
<gene>
    <name evidence="2" type="ORF">DM02DRAFT_732978</name>
</gene>
<evidence type="ECO:0000313" key="3">
    <source>
        <dbReference type="Proteomes" id="UP000244855"/>
    </source>
</evidence>
<name>A0A2V1D6H2_9PLEO</name>
<evidence type="ECO:0000313" key="2">
    <source>
        <dbReference type="EMBL" id="PVH93652.1"/>
    </source>
</evidence>